<dbReference type="GO" id="GO:0004252">
    <property type="term" value="F:serine-type endopeptidase activity"/>
    <property type="evidence" value="ECO:0007669"/>
    <property type="project" value="InterPro"/>
</dbReference>
<evidence type="ECO:0000256" key="5">
    <source>
        <dbReference type="SAM" id="Phobius"/>
    </source>
</evidence>
<accession>A0A6L5QBW3</accession>
<dbReference type="EMBL" id="WKJM01000003">
    <property type="protein sequence ID" value="MRX07216.1"/>
    <property type="molecule type" value="Genomic_DNA"/>
</dbReference>
<evidence type="ECO:0000313" key="7">
    <source>
        <dbReference type="EMBL" id="MRX07216.1"/>
    </source>
</evidence>
<feature type="transmembrane region" description="Helical" evidence="5">
    <location>
        <begin position="110"/>
        <end position="129"/>
    </location>
</feature>
<keyword evidence="7" id="KW-0645">Protease</keyword>
<gene>
    <name evidence="7" type="ORF">GJ697_05140</name>
</gene>
<dbReference type="Gene3D" id="1.20.1540.10">
    <property type="entry name" value="Rhomboid-like"/>
    <property type="match status" value="1"/>
</dbReference>
<reference evidence="7 8" key="1">
    <citation type="submission" date="2019-11" db="EMBL/GenBank/DDBJ databases">
        <title>Novel species isolated from a subtropical stream in China.</title>
        <authorList>
            <person name="Lu H."/>
        </authorList>
    </citation>
    <scope>NUCLEOTIDE SEQUENCE [LARGE SCALE GENOMIC DNA]</scope>
    <source>
        <strain evidence="7 8">FT25W</strain>
    </source>
</reference>
<evidence type="ECO:0000256" key="4">
    <source>
        <dbReference type="ARBA" id="ARBA00023136"/>
    </source>
</evidence>
<dbReference type="GO" id="GO:0016020">
    <property type="term" value="C:membrane"/>
    <property type="evidence" value="ECO:0007669"/>
    <property type="project" value="UniProtKB-SubCell"/>
</dbReference>
<feature type="transmembrane region" description="Helical" evidence="5">
    <location>
        <begin position="279"/>
        <end position="299"/>
    </location>
</feature>
<keyword evidence="7" id="KW-0378">Hydrolase</keyword>
<dbReference type="InterPro" id="IPR035952">
    <property type="entry name" value="Rhomboid-like_sf"/>
</dbReference>
<keyword evidence="4 5" id="KW-0472">Membrane</keyword>
<protein>
    <submittedName>
        <fullName evidence="7">Rhomboid family intramembrane serine protease</fullName>
    </submittedName>
</protein>
<comment type="subcellular location">
    <subcellularLocation>
        <location evidence="1">Membrane</location>
        <topology evidence="1">Multi-pass membrane protein</topology>
    </subcellularLocation>
</comment>
<keyword evidence="8" id="KW-1185">Reference proteome</keyword>
<proteinExistence type="predicted"/>
<comment type="caution">
    <text evidence="7">The sequence shown here is derived from an EMBL/GenBank/DDBJ whole genome shotgun (WGS) entry which is preliminary data.</text>
</comment>
<dbReference type="Pfam" id="PF01694">
    <property type="entry name" value="Rhomboid"/>
    <property type="match status" value="1"/>
</dbReference>
<evidence type="ECO:0000256" key="3">
    <source>
        <dbReference type="ARBA" id="ARBA00022989"/>
    </source>
</evidence>
<evidence type="ECO:0000256" key="1">
    <source>
        <dbReference type="ARBA" id="ARBA00004141"/>
    </source>
</evidence>
<evidence type="ECO:0000256" key="2">
    <source>
        <dbReference type="ARBA" id="ARBA00022692"/>
    </source>
</evidence>
<feature type="transmembrane region" description="Helical" evidence="5">
    <location>
        <begin position="135"/>
        <end position="156"/>
    </location>
</feature>
<organism evidence="7 8">
    <name type="scientific">Duganella alba</name>
    <dbReference type="NCBI Taxonomy" id="2666081"/>
    <lineage>
        <taxon>Bacteria</taxon>
        <taxon>Pseudomonadati</taxon>
        <taxon>Pseudomonadota</taxon>
        <taxon>Betaproteobacteria</taxon>
        <taxon>Burkholderiales</taxon>
        <taxon>Oxalobacteraceae</taxon>
        <taxon>Telluria group</taxon>
        <taxon>Duganella</taxon>
    </lineage>
</organism>
<feature type="transmembrane region" description="Helical" evidence="5">
    <location>
        <begin position="338"/>
        <end position="357"/>
    </location>
</feature>
<sequence>MLVMPLCNGWNNYPERRPPRLSLPMSGGGIMRNWRDIDTLPQNTDDGWSARDGWVEKAIIGKNAVEKLIKYWHPFSDWTVASPGNATYLPMLDIEILKTEVFKSFTRRNYFSLLLLALASMLFGITNIIRPTGNSAQIFYATIITLQVALVDYLLVNRDIKKVRDRALFAAQIRKNERRTITTCTLLMLVIGLIQLFFADADAAMMAYGSVFSKLAEGEVWRVLTGPFIHQDLAHWSTNFFVLCVAVVIGCAISPVHTIVVFFIACFTSMGASWAMSPYTHYDAVLGISGGIFGIAGYINSSALKYPELFPSHFFWTCSHLNLVDLYLPYVLNPDSSLTAHLSGLATGFAWGLLFRIRLTA</sequence>
<evidence type="ECO:0000259" key="6">
    <source>
        <dbReference type="Pfam" id="PF01694"/>
    </source>
</evidence>
<feature type="transmembrane region" description="Helical" evidence="5">
    <location>
        <begin position="240"/>
        <end position="267"/>
    </location>
</feature>
<feature type="transmembrane region" description="Helical" evidence="5">
    <location>
        <begin position="180"/>
        <end position="198"/>
    </location>
</feature>
<keyword evidence="3 5" id="KW-1133">Transmembrane helix</keyword>
<dbReference type="InterPro" id="IPR022764">
    <property type="entry name" value="Peptidase_S54_rhomboid_dom"/>
</dbReference>
<name>A0A6L5QBW3_9BURK</name>
<dbReference type="SUPFAM" id="SSF144091">
    <property type="entry name" value="Rhomboid-like"/>
    <property type="match status" value="1"/>
</dbReference>
<dbReference type="GO" id="GO:0006508">
    <property type="term" value="P:proteolysis"/>
    <property type="evidence" value="ECO:0007669"/>
    <property type="project" value="UniProtKB-KW"/>
</dbReference>
<dbReference type="AlphaFoldDB" id="A0A6L5QBW3"/>
<keyword evidence="2 5" id="KW-0812">Transmembrane</keyword>
<evidence type="ECO:0000313" key="8">
    <source>
        <dbReference type="Proteomes" id="UP000481037"/>
    </source>
</evidence>
<feature type="domain" description="Peptidase S54 rhomboid" evidence="6">
    <location>
        <begin position="218"/>
        <end position="355"/>
    </location>
</feature>
<dbReference type="Proteomes" id="UP000481037">
    <property type="component" value="Unassembled WGS sequence"/>
</dbReference>